<gene>
    <name evidence="2" type="ORF">VSS37_10780</name>
</gene>
<protein>
    <submittedName>
        <fullName evidence="2">Uncharacterized protein</fullName>
    </submittedName>
</protein>
<evidence type="ECO:0000313" key="3">
    <source>
        <dbReference type="Proteomes" id="UP001308005"/>
    </source>
</evidence>
<keyword evidence="1" id="KW-0732">Signal</keyword>
<accession>A0ABU6CXB3</accession>
<proteinExistence type="predicted"/>
<feature type="signal peptide" evidence="1">
    <location>
        <begin position="1"/>
        <end position="24"/>
    </location>
</feature>
<reference evidence="3" key="1">
    <citation type="submission" date="2023-07" db="EMBL/GenBank/DDBJ databases">
        <title>The carbon used by Thiothrix.</title>
        <authorList>
            <person name="Chen L."/>
        </authorList>
    </citation>
    <scope>NUCLEOTIDE SEQUENCE [LARGE SCALE GENOMIC DNA]</scope>
</reference>
<evidence type="ECO:0000313" key="2">
    <source>
        <dbReference type="EMBL" id="MEB4591465.1"/>
    </source>
</evidence>
<name>A0ABU6CXB3_9GAMM</name>
<dbReference type="EMBL" id="JAYMYJ010000105">
    <property type="protein sequence ID" value="MEB4591465.1"/>
    <property type="molecule type" value="Genomic_DNA"/>
</dbReference>
<reference evidence="2 3" key="2">
    <citation type="submission" date="2024-01" db="EMBL/GenBank/DDBJ databases">
        <authorList>
            <person name="Xie X."/>
        </authorList>
    </citation>
    <scope>NUCLEOTIDE SEQUENCE [LARGE SCALE GENOMIC DNA]</scope>
    <source>
        <strain evidence="2">SCUT-1</strain>
    </source>
</reference>
<comment type="caution">
    <text evidence="2">The sequence shown here is derived from an EMBL/GenBank/DDBJ whole genome shotgun (WGS) entry which is preliminary data.</text>
</comment>
<dbReference type="Proteomes" id="UP001308005">
    <property type="component" value="Unassembled WGS sequence"/>
</dbReference>
<feature type="chain" id="PRO_5045922160" evidence="1">
    <location>
        <begin position="25"/>
        <end position="78"/>
    </location>
</feature>
<evidence type="ECO:0000256" key="1">
    <source>
        <dbReference type="SAM" id="SignalP"/>
    </source>
</evidence>
<organism evidence="2 3">
    <name type="scientific">Candidatus Thiothrix phosphatis</name>
    <dbReference type="NCBI Taxonomy" id="3112415"/>
    <lineage>
        <taxon>Bacteria</taxon>
        <taxon>Pseudomonadati</taxon>
        <taxon>Pseudomonadota</taxon>
        <taxon>Gammaproteobacteria</taxon>
        <taxon>Thiotrichales</taxon>
        <taxon>Thiotrichaceae</taxon>
        <taxon>Thiothrix</taxon>
    </lineage>
</organism>
<sequence length="78" mass="8997">MKRKGILIGYCMLAALTWMAPISAEENSDDITAMLTWWDEFGSDWEEAKELIDFVAMDTTPYLVADNTMEMQDGKRRQ</sequence>
<keyword evidence="3" id="KW-1185">Reference proteome</keyword>
<dbReference type="RefSeq" id="WP_324695082.1">
    <property type="nucleotide sequence ID" value="NZ_JAYMYJ010000105.1"/>
</dbReference>